<evidence type="ECO:0000256" key="5">
    <source>
        <dbReference type="ARBA" id="ARBA00022786"/>
    </source>
</evidence>
<evidence type="ECO:0000313" key="9">
    <source>
        <dbReference type="EMBL" id="GAT96244.1"/>
    </source>
</evidence>
<dbReference type="VEuPathDB" id="AmoebaDB:KM1_087270"/>
<dbReference type="InterPro" id="IPR000569">
    <property type="entry name" value="HECT_dom"/>
</dbReference>
<dbReference type="Gene3D" id="3.30.2160.10">
    <property type="entry name" value="Hect, E3 ligase catalytic domain"/>
    <property type="match status" value="1"/>
</dbReference>
<organism evidence="9 10">
    <name type="scientific">Entamoeba histolytica</name>
    <dbReference type="NCBI Taxonomy" id="5759"/>
    <lineage>
        <taxon>Eukaryota</taxon>
        <taxon>Amoebozoa</taxon>
        <taxon>Evosea</taxon>
        <taxon>Archamoebae</taxon>
        <taxon>Mastigamoebida</taxon>
        <taxon>Entamoebidae</taxon>
        <taxon>Entamoeba</taxon>
    </lineage>
</organism>
<dbReference type="Gene3D" id="3.90.1750.10">
    <property type="entry name" value="Hect, E3 ligase catalytic domains"/>
    <property type="match status" value="1"/>
</dbReference>
<dbReference type="InterPro" id="IPR050409">
    <property type="entry name" value="E3_ubiq-protein_ligase"/>
</dbReference>
<keyword evidence="4" id="KW-0808">Transferase</keyword>
<evidence type="ECO:0000256" key="7">
    <source>
        <dbReference type="SAM" id="Coils"/>
    </source>
</evidence>
<dbReference type="InterPro" id="IPR035983">
    <property type="entry name" value="Hect_E3_ubiquitin_ligase"/>
</dbReference>
<dbReference type="GO" id="GO:0005737">
    <property type="term" value="C:cytoplasm"/>
    <property type="evidence" value="ECO:0007669"/>
    <property type="project" value="TreeGrafter"/>
</dbReference>
<dbReference type="EMBL" id="BDEQ01000001">
    <property type="protein sequence ID" value="GAT96244.1"/>
    <property type="molecule type" value="Genomic_DNA"/>
</dbReference>
<proteinExistence type="predicted"/>
<dbReference type="PROSITE" id="PS50237">
    <property type="entry name" value="HECT"/>
    <property type="match status" value="1"/>
</dbReference>
<accession>A0A175JS68</accession>
<evidence type="ECO:0000256" key="4">
    <source>
        <dbReference type="ARBA" id="ARBA00022679"/>
    </source>
</evidence>
<dbReference type="Pfam" id="PF00632">
    <property type="entry name" value="HECT"/>
    <property type="match status" value="1"/>
</dbReference>
<dbReference type="Gene3D" id="3.30.2410.10">
    <property type="entry name" value="Hect, E3 ligase catalytic domain"/>
    <property type="match status" value="1"/>
</dbReference>
<dbReference type="FunFam" id="3.30.2410.10:FF:000009">
    <property type="entry name" value="Probable E3 ubiquitin-protein ligase HECTD2"/>
    <property type="match status" value="1"/>
</dbReference>
<keyword evidence="7" id="KW-0175">Coiled coil</keyword>
<evidence type="ECO:0000313" key="10">
    <source>
        <dbReference type="Proteomes" id="UP000078387"/>
    </source>
</evidence>
<comment type="catalytic activity">
    <reaction evidence="1">
        <text>S-ubiquitinyl-[E2 ubiquitin-conjugating enzyme]-L-cysteine + [acceptor protein]-L-lysine = [E2 ubiquitin-conjugating enzyme]-L-cysteine + N(6)-ubiquitinyl-[acceptor protein]-L-lysine.</text>
        <dbReference type="EC" id="2.3.2.26"/>
    </reaction>
</comment>
<evidence type="ECO:0000256" key="6">
    <source>
        <dbReference type="PROSITE-ProRule" id="PRU00104"/>
    </source>
</evidence>
<dbReference type="PANTHER" id="PTHR11254">
    <property type="entry name" value="HECT DOMAIN UBIQUITIN-PROTEIN LIGASE"/>
    <property type="match status" value="1"/>
</dbReference>
<feature type="active site" description="Glycyl thioester intermediate" evidence="6">
    <location>
        <position position="2091"/>
    </location>
</feature>
<keyword evidence="5 6" id="KW-0833">Ubl conjugation pathway</keyword>
<dbReference type="GO" id="GO:0006511">
    <property type="term" value="P:ubiquitin-dependent protein catabolic process"/>
    <property type="evidence" value="ECO:0007669"/>
    <property type="project" value="TreeGrafter"/>
</dbReference>
<dbReference type="Proteomes" id="UP000078387">
    <property type="component" value="Unassembled WGS sequence"/>
</dbReference>
<evidence type="ECO:0000256" key="2">
    <source>
        <dbReference type="ARBA" id="ARBA00004906"/>
    </source>
</evidence>
<protein>
    <recommendedName>
        <fullName evidence="3">HECT-type E3 ubiquitin transferase</fullName>
        <ecNumber evidence="3">2.3.2.26</ecNumber>
    </recommendedName>
</protein>
<dbReference type="VEuPathDB" id="AmoebaDB:EHI5A_074510"/>
<dbReference type="eggNOG" id="KOG0939">
    <property type="taxonomic scope" value="Eukaryota"/>
</dbReference>
<reference evidence="9 10" key="1">
    <citation type="submission" date="2016-05" db="EMBL/GenBank/DDBJ databases">
        <title>First whole genome sequencing of Entamoeba histolytica HM1:IMSS-clone-6.</title>
        <authorList>
            <person name="Mukherjee Avik.K."/>
            <person name="Izumyama S."/>
            <person name="Nakada-Tsukui K."/>
            <person name="Nozaki T."/>
        </authorList>
    </citation>
    <scope>NUCLEOTIDE SEQUENCE [LARGE SCALE GENOMIC DNA]</scope>
    <source>
        <strain evidence="9 10">HM1:IMSS clone 6</strain>
    </source>
</reference>
<dbReference type="VEuPathDB" id="AmoebaDB:EHI8A_043670"/>
<name>A0A175JS68_ENTHI</name>
<dbReference type="VEuPathDB" id="AmoebaDB:EHI7A_043610"/>
<dbReference type="SMART" id="SM00119">
    <property type="entry name" value="HECTc"/>
    <property type="match status" value="1"/>
</dbReference>
<feature type="coiled-coil region" evidence="7">
    <location>
        <begin position="1310"/>
        <end position="1369"/>
    </location>
</feature>
<comment type="pathway">
    <text evidence="2">Protein modification; protein ubiquitination.</text>
</comment>
<feature type="domain" description="HECT" evidence="8">
    <location>
        <begin position="1791"/>
        <end position="2123"/>
    </location>
</feature>
<dbReference type="EC" id="2.3.2.26" evidence="3"/>
<dbReference type="GO" id="GO:0016567">
    <property type="term" value="P:protein ubiquitination"/>
    <property type="evidence" value="ECO:0007669"/>
    <property type="project" value="TreeGrafter"/>
</dbReference>
<dbReference type="PANTHER" id="PTHR11254:SF444">
    <property type="entry name" value="HECT DOMAIN CONTAINING UBIQUITIN LIGASE"/>
    <property type="match status" value="1"/>
</dbReference>
<comment type="caution">
    <text evidence="9">The sequence shown here is derived from an EMBL/GenBank/DDBJ whole genome shotgun (WGS) entry which is preliminary data.</text>
</comment>
<evidence type="ECO:0000259" key="8">
    <source>
        <dbReference type="PROSITE" id="PS50237"/>
    </source>
</evidence>
<dbReference type="VEuPathDB" id="AmoebaDB:EHI_078580"/>
<sequence length="2141" mass="250580">MFRERHFNFSERFGDIIEEEVRDVPFSEFDRIPVSYCNITNNKINTSTFNNEISFLASVQKRSIGPFEIAILNEENIDNVFDAFNNLLVKNCTDMISSARDVIVPFIFCENLEIVAKSQIILADSKKPIPIFSYNPVNNIKLPDVSETYYQYLTRMIQKDNFTQFNQYRLAFNHNDIPSVFINAQRLLQLSSFETDCILNLLKDPSSNLLAFHFIIIRPKNLLLVDVLERYILDTLIPNPQNLLVSFDASSVDEDSANNEFLHHCLSYIHHYFPKRLKVIKKLIPLIKTFDELIIINIFKILFSQSYCEKFAFLSRDCILEKKVKKYKTKLVIMLLKYQCFSSEINQNIQIFCLNCIKEILCDENECQSLLKAVILLKRYGINEMFRSSFDDLIVFMKSIVEKSESNKVLITHYVVLDLLIQSLNYYQDERVLPLYNLIGKKIIEHFDKSTENLFDLIKNSSLLFVFPMSGFIPICVEYLQQHQNEYDNIPVERLVMTNVKNMERYEFVNKFMMQCFENLNTNCCNFTKVKEMFLLSLTPSSCIQFIKIYNTQFKRELLEIAIESANRNIQFIEDNDIVSLKRYYKIFFELHLIFAKAPKSEQTRVIPALKVCTVLFKYIRILYNDIKDLPENEQKQILSSFIQFDIRNNCKNIKCSKIVYSNKIKAFHSVIIALIKDTISGFDEQGLISIIKKKYIEPSDWILFYLFNCVDREQHVMNNWLKKILENDYVIKSYLLDKCKEVNALKSIGFKMGIDLAFNTHFHLPCVENYQLKILGNEVLDMKGIHHAVIFLNSIEDTNTTRININLFGEKLNGKYPLNMVEKLYQNIQEEYLIQSIQTKDDCEDIGMIHQYHSNEINSLNLIQQYGIEKGMQILDYAIDHSMIITNSISTLKRIGMEECITVFTLSSIIDSKILESLTEIDKKELSETMNGKERELFGYLSCKILQPYLSLKELKHKKLFNIQLEEWKKVSDKICVFKEQDITEIIDVIYTMFKQDIQTKYLYLILSILNAYKKRGSQQFILQQLTKIKDTLLNGYCFISLLSELIKSIIEPINEDIFNEDLQVLKVMTNYNSCKYFGNSEFYQLKEYGTNVLNIFSWAMPCKRICIEDIHPCLVSVNAKVIRTLETQRKIQDGLKEKKSGLFLIDLIQEKQNENTLESSKEYFIPPPNTNLSNTLKGVVQNLGSSLSINSCNQNKSQPETMSDEEFYNLLETNDEIFSKSLDSLEQKGVLGQLWEEIPIEKKKELTPFECAFIKHYKDLGIEIKETFKGSEEMRVLCNQLNEIGYSHMLIVKEIIQKFIYSFDKGNNEEMKNCVECLKEENERISCEDKEKKEHLRNIIMIIKEHIREEQTNCEEKKENIVREMIEVRGIGRVPIPEEWDEEVILSLPNDILQDYLVDYYRAHPLRNQKNTSVLNLNAIQNNRNIHREPERDIQKMERKYKTEKYKEKINKGTKIRLVEKDYLFAFDDAINLLINCNKWIGKGIKQRIVYLCLYDETISYTVINNLVMYIFNEPFKQCIKCCNEKDIIKVMELLMVLIKLQGIQKNIKVNPTFIQCIQNAFTLFFKEKISFGVNVKAMFLFRECVQRCISQKLEIQDSEAIYRYISNEGRINEKEIDVFSSSIIELKNIQIITANKINEFIQEEVLNEEELWYFIEHVIEQRIDNFVLFVDYIRLREKLKKEINEIRIKIVFGIFSLIGLDDRILSTEITNILDDTNSKVKKMLRNSPELIEKEFNVLNKIPQYLPFEMKLGNLKKLSLSSKVEGNILVKVKRNNIIYTLMESLYKINPQEWFKTFRIQFVGEQGDDNGGLLKECYSSFIKEINEGKDQLFISEDNCTLIPNPEYKESKMKEIYEFIGKVIGKIILDGVTVDVHFNEAFLRLVLGLTNQLENLDYIDSSFAQQMKKLLNENVNDWGLYFVTNEVVNGKVKEIELKNDGKTTEVNETNKGTYVDLLIQHKYVKRISLQCEWFSQGLYSILSPKIVKQFTPAEIEIILCGNEINFEDLKKNVVYEGYNENSIQIQWLWELLSEWGKEDHIKLLKFVTGQVRAPVGGFANLKTSNGIALPFTISSIKYDNPDDKLPTAHTCTNKLELPLYSTKEKLEKKLSIAINECTGYDHQQVVFNLFILCLTCSNNLS</sequence>
<gene>
    <name evidence="9" type="ORF">CL6EHI_078580</name>
</gene>
<dbReference type="GO" id="GO:0061630">
    <property type="term" value="F:ubiquitin protein ligase activity"/>
    <property type="evidence" value="ECO:0007669"/>
    <property type="project" value="UniProtKB-EC"/>
</dbReference>
<dbReference type="SUPFAM" id="SSF56204">
    <property type="entry name" value="Hect, E3 ligase catalytic domain"/>
    <property type="match status" value="1"/>
</dbReference>
<evidence type="ECO:0000256" key="3">
    <source>
        <dbReference type="ARBA" id="ARBA00012485"/>
    </source>
</evidence>
<evidence type="ECO:0000256" key="1">
    <source>
        <dbReference type="ARBA" id="ARBA00000885"/>
    </source>
</evidence>